<dbReference type="Gene3D" id="3.10.450.50">
    <property type="match status" value="2"/>
</dbReference>
<evidence type="ECO:0000259" key="1">
    <source>
        <dbReference type="Pfam" id="PF12680"/>
    </source>
</evidence>
<reference evidence="2 3" key="1">
    <citation type="submission" date="2016-10" db="EMBL/GenBank/DDBJ databases">
        <authorList>
            <person name="de Groot N.N."/>
        </authorList>
    </citation>
    <scope>NUCLEOTIDE SEQUENCE [LARGE SCALE GENOMIC DNA]</scope>
    <source>
        <strain evidence="2 3">MP1X4</strain>
    </source>
</reference>
<dbReference type="Pfam" id="PF12680">
    <property type="entry name" value="SnoaL_2"/>
    <property type="match status" value="1"/>
</dbReference>
<gene>
    <name evidence="2" type="ORF">SAMN05216490_3303</name>
</gene>
<organism evidence="2 3">
    <name type="scientific">Mucilaginibacter mallensis</name>
    <dbReference type="NCBI Taxonomy" id="652787"/>
    <lineage>
        <taxon>Bacteria</taxon>
        <taxon>Pseudomonadati</taxon>
        <taxon>Bacteroidota</taxon>
        <taxon>Sphingobacteriia</taxon>
        <taxon>Sphingobacteriales</taxon>
        <taxon>Sphingobacteriaceae</taxon>
        <taxon>Mucilaginibacter</taxon>
    </lineage>
</organism>
<keyword evidence="3" id="KW-1185">Reference proteome</keyword>
<dbReference type="AlphaFoldDB" id="A0A1H1ZYZ2"/>
<dbReference type="EMBL" id="LT629740">
    <property type="protein sequence ID" value="SDT38757.1"/>
    <property type="molecule type" value="Genomic_DNA"/>
</dbReference>
<evidence type="ECO:0000313" key="3">
    <source>
        <dbReference type="Proteomes" id="UP000199679"/>
    </source>
</evidence>
<protein>
    <submittedName>
        <fullName evidence="2">Predicted SnoaL-like aldol condensation-catalyzing enzyme</fullName>
    </submittedName>
</protein>
<accession>A0A1H1ZYZ2</accession>
<dbReference type="InterPro" id="IPR037401">
    <property type="entry name" value="SnoaL-like"/>
</dbReference>
<dbReference type="Proteomes" id="UP000199679">
    <property type="component" value="Chromosome I"/>
</dbReference>
<proteinExistence type="predicted"/>
<feature type="domain" description="SnoaL-like" evidence="1">
    <location>
        <begin position="42"/>
        <end position="128"/>
    </location>
</feature>
<dbReference type="InterPro" id="IPR032710">
    <property type="entry name" value="NTF2-like_dom_sf"/>
</dbReference>
<evidence type="ECO:0000313" key="2">
    <source>
        <dbReference type="EMBL" id="SDT38757.1"/>
    </source>
</evidence>
<name>A0A1H1ZYZ2_MUCMA</name>
<dbReference type="SUPFAM" id="SSF54427">
    <property type="entry name" value="NTF2-like"/>
    <property type="match status" value="2"/>
</dbReference>
<sequence length="256" mass="29068">MHLYGVNVRLCSYPIVNYKLMESISNKEIVLICYRKIIRDLDLSLVDKYIREDYIQHSPTVKDGMAGLCEMLHFMKTLPRPTEVAPSPIIRIIAQSDFVAVHLDIRFMGKRAAIIDLFRLQDGMLAEHWDAGQGIGDDDVNMTNGTITINESVDARESKMIVQQYYNNDLSKADVYLSADYIEHNTASTLLNWPDSIKMHRLIAEGDLVFAQCEGVKSGKIFALYHIFRVETGKIAEHWSVEQEVPAVMAHGNGMF</sequence>
<dbReference type="STRING" id="652787.SAMN05216490_3303"/>